<comment type="caution">
    <text evidence="5">The sequence shown here is derived from an EMBL/GenBank/DDBJ whole genome shotgun (WGS) entry which is preliminary data.</text>
</comment>
<protein>
    <submittedName>
        <fullName evidence="5">Uncharacterized protein</fullName>
    </submittedName>
</protein>
<proteinExistence type="predicted"/>
<dbReference type="PANTHER" id="PTHR23155:SF950">
    <property type="entry name" value="OS05G0585200 PROTEIN"/>
    <property type="match status" value="1"/>
</dbReference>
<name>A0AAV5D3K8_ELECO</name>
<dbReference type="Gene3D" id="3.80.10.10">
    <property type="entry name" value="Ribonuclease Inhibitor"/>
    <property type="match status" value="1"/>
</dbReference>
<dbReference type="InterPro" id="IPR055414">
    <property type="entry name" value="LRR_R13L4/SHOC2-like"/>
</dbReference>
<evidence type="ECO:0000259" key="4">
    <source>
        <dbReference type="Pfam" id="PF23598"/>
    </source>
</evidence>
<dbReference type="InterPro" id="IPR044974">
    <property type="entry name" value="Disease_R_plants"/>
</dbReference>
<evidence type="ECO:0000313" key="6">
    <source>
        <dbReference type="Proteomes" id="UP001054889"/>
    </source>
</evidence>
<dbReference type="InterPro" id="IPR058922">
    <property type="entry name" value="WHD_DRP"/>
</dbReference>
<dbReference type="GO" id="GO:0098542">
    <property type="term" value="P:defense response to other organism"/>
    <property type="evidence" value="ECO:0007669"/>
    <property type="project" value="TreeGrafter"/>
</dbReference>
<dbReference type="Pfam" id="PF23598">
    <property type="entry name" value="LRR_14"/>
    <property type="match status" value="1"/>
</dbReference>
<gene>
    <name evidence="5" type="primary">ga22593</name>
    <name evidence="5" type="ORF">PR202_ga22593</name>
</gene>
<dbReference type="Proteomes" id="UP001054889">
    <property type="component" value="Unassembled WGS sequence"/>
</dbReference>
<dbReference type="InterPro" id="IPR032675">
    <property type="entry name" value="LRR_dom_sf"/>
</dbReference>
<evidence type="ECO:0000256" key="1">
    <source>
        <dbReference type="ARBA" id="ARBA00022737"/>
    </source>
</evidence>
<feature type="region of interest" description="Disordered" evidence="2">
    <location>
        <begin position="126"/>
        <end position="146"/>
    </location>
</feature>
<organism evidence="5 6">
    <name type="scientific">Eleusine coracana subsp. coracana</name>
    <dbReference type="NCBI Taxonomy" id="191504"/>
    <lineage>
        <taxon>Eukaryota</taxon>
        <taxon>Viridiplantae</taxon>
        <taxon>Streptophyta</taxon>
        <taxon>Embryophyta</taxon>
        <taxon>Tracheophyta</taxon>
        <taxon>Spermatophyta</taxon>
        <taxon>Magnoliopsida</taxon>
        <taxon>Liliopsida</taxon>
        <taxon>Poales</taxon>
        <taxon>Poaceae</taxon>
        <taxon>PACMAD clade</taxon>
        <taxon>Chloridoideae</taxon>
        <taxon>Cynodonteae</taxon>
        <taxon>Eleusininae</taxon>
        <taxon>Eleusine</taxon>
    </lineage>
</organism>
<evidence type="ECO:0000256" key="2">
    <source>
        <dbReference type="SAM" id="MobiDB-lite"/>
    </source>
</evidence>
<feature type="domain" description="Disease resistance protein winged helix" evidence="3">
    <location>
        <begin position="183"/>
        <end position="246"/>
    </location>
</feature>
<dbReference type="EMBL" id="BQKI01000011">
    <property type="protein sequence ID" value="GJN05000.1"/>
    <property type="molecule type" value="Genomic_DNA"/>
</dbReference>
<sequence>MSESVAAGGILFSEYIDNNILTPLLSRLQVISDDERFRGTDLLEDLDGNQGIRGLMRDLRSVFAGMAKKERSLVDLFDPIERLVDDVLESISAGGADATTLQPKLDDVRKHIGVINRAIADSMIFQRTDDQPSSGSGTRRGRGAGGGSAGLVCYGEEHMEHLRRAVQGMDMRLRHCLLCLAAFPEGAVIKKRLLIHWWMGEGFVDSVAKGKERFQQLVGMRFASAVRRDHCDTAHACVVHPWIRRLLVSIAKASAFYVDADPSKNNDFSWARRACLHDAGGGAGALPFKFNPEVLTIYNVDRKYIRLSDAWFSNKARLGTLQLGQWRASSAREQMADPKRSHIELIADEQLIIRGIGACKGLRYLSLRGISRIKAIPAAIGKLGELLVLDLRACHNLEVLTKEVTKLHKLQYLDVSECYLLVEMPQGLGKLSQLQVLKGFVLASSSRQNACSLRELAALTGLCKLSIGIAKKLKRAEVELSVLSKLTSLTSLKITWGTVSSQSQDAKEQQSSAKLGLLDLLSPLTTSLNWSSAASRAKNLESSSILTGYKG</sequence>
<evidence type="ECO:0000259" key="3">
    <source>
        <dbReference type="Pfam" id="PF23559"/>
    </source>
</evidence>
<feature type="domain" description="Disease resistance R13L4/SHOC-2-like LRR" evidence="4">
    <location>
        <begin position="350"/>
        <end position="511"/>
    </location>
</feature>
<evidence type="ECO:0000313" key="5">
    <source>
        <dbReference type="EMBL" id="GJN05000.1"/>
    </source>
</evidence>
<reference evidence="5" key="1">
    <citation type="journal article" date="2018" name="DNA Res.">
        <title>Multiple hybrid de novo genome assembly of finger millet, an orphan allotetraploid crop.</title>
        <authorList>
            <person name="Hatakeyama M."/>
            <person name="Aluri S."/>
            <person name="Balachadran M.T."/>
            <person name="Sivarajan S.R."/>
            <person name="Patrignani A."/>
            <person name="Gruter S."/>
            <person name="Poveda L."/>
            <person name="Shimizu-Inatsugi R."/>
            <person name="Baeten J."/>
            <person name="Francoijs K.J."/>
            <person name="Nataraja K.N."/>
            <person name="Reddy Y.A.N."/>
            <person name="Phadnis S."/>
            <person name="Ravikumar R.L."/>
            <person name="Schlapbach R."/>
            <person name="Sreeman S.M."/>
            <person name="Shimizu K.K."/>
        </authorList>
    </citation>
    <scope>NUCLEOTIDE SEQUENCE</scope>
</reference>
<keyword evidence="1" id="KW-0677">Repeat</keyword>
<accession>A0AAV5D3K8</accession>
<keyword evidence="6" id="KW-1185">Reference proteome</keyword>
<dbReference type="AlphaFoldDB" id="A0AAV5D3K8"/>
<dbReference type="Pfam" id="PF23559">
    <property type="entry name" value="WHD_DRP"/>
    <property type="match status" value="1"/>
</dbReference>
<dbReference type="PANTHER" id="PTHR23155">
    <property type="entry name" value="DISEASE RESISTANCE PROTEIN RP"/>
    <property type="match status" value="1"/>
</dbReference>
<dbReference type="SUPFAM" id="SSF52058">
    <property type="entry name" value="L domain-like"/>
    <property type="match status" value="1"/>
</dbReference>
<reference evidence="5" key="2">
    <citation type="submission" date="2021-12" db="EMBL/GenBank/DDBJ databases">
        <title>Resequencing data analysis of finger millet.</title>
        <authorList>
            <person name="Hatakeyama M."/>
            <person name="Aluri S."/>
            <person name="Balachadran M.T."/>
            <person name="Sivarajan S.R."/>
            <person name="Poveda L."/>
            <person name="Shimizu-Inatsugi R."/>
            <person name="Schlapbach R."/>
            <person name="Sreeman S.M."/>
            <person name="Shimizu K.K."/>
        </authorList>
    </citation>
    <scope>NUCLEOTIDE SEQUENCE</scope>
</reference>